<dbReference type="GO" id="GO:0006886">
    <property type="term" value="P:intracellular protein transport"/>
    <property type="evidence" value="ECO:0007669"/>
    <property type="project" value="UniProtKB-UniRule"/>
</dbReference>
<gene>
    <name evidence="13" type="ORF">AFUS01_LOCUS27448</name>
</gene>
<feature type="compositionally biased region" description="Polar residues" evidence="11">
    <location>
        <begin position="992"/>
        <end position="1015"/>
    </location>
</feature>
<dbReference type="PANTHER" id="PTHR23323">
    <property type="entry name" value="VACUOLAR PROTEIN SORTING-ASSOCIATED PROTEIN"/>
    <property type="match status" value="1"/>
</dbReference>
<dbReference type="InterPro" id="IPR001841">
    <property type="entry name" value="Znf_RING"/>
</dbReference>
<evidence type="ECO:0000256" key="1">
    <source>
        <dbReference type="ARBA" id="ARBA00004492"/>
    </source>
</evidence>
<dbReference type="PROSITE" id="PS50089">
    <property type="entry name" value="ZF_RING_2"/>
    <property type="match status" value="1"/>
</dbReference>
<keyword evidence="14" id="KW-1185">Reference proteome</keyword>
<dbReference type="InterPro" id="IPR057308">
    <property type="entry name" value="CHCR_PEP5_VPS11"/>
</dbReference>
<evidence type="ECO:0000259" key="12">
    <source>
        <dbReference type="PROSITE" id="PS50089"/>
    </source>
</evidence>
<feature type="repeat" description="CHCR" evidence="10">
    <location>
        <begin position="386"/>
        <end position="539"/>
    </location>
</feature>
<dbReference type="PROSITE" id="PS50236">
    <property type="entry name" value="CHCR"/>
    <property type="match status" value="1"/>
</dbReference>
<proteinExistence type="inferred from homology"/>
<dbReference type="EMBL" id="CAJVCH010379924">
    <property type="protein sequence ID" value="CAG7816852.1"/>
    <property type="molecule type" value="Genomic_DNA"/>
</dbReference>
<feature type="domain" description="RING-type" evidence="12">
    <location>
        <begin position="808"/>
        <end position="846"/>
    </location>
</feature>
<dbReference type="GO" id="GO:0006904">
    <property type="term" value="P:vesicle docking involved in exocytosis"/>
    <property type="evidence" value="ECO:0007669"/>
    <property type="project" value="TreeGrafter"/>
</dbReference>
<evidence type="ECO:0000256" key="11">
    <source>
        <dbReference type="SAM" id="MobiDB-lite"/>
    </source>
</evidence>
<dbReference type="GO" id="GO:0008270">
    <property type="term" value="F:zinc ion binding"/>
    <property type="evidence" value="ECO:0007669"/>
    <property type="project" value="UniProtKB-KW"/>
</dbReference>
<dbReference type="InterPro" id="IPR057307">
    <property type="entry name" value="PEP5_VPS11_N"/>
</dbReference>
<dbReference type="GO" id="GO:0048284">
    <property type="term" value="P:organelle fusion"/>
    <property type="evidence" value="ECO:0007669"/>
    <property type="project" value="TreeGrafter"/>
</dbReference>
<dbReference type="Pfam" id="PF17122">
    <property type="entry name" value="zf-C3H2C3"/>
    <property type="match status" value="1"/>
</dbReference>
<organism evidence="13 14">
    <name type="scientific">Allacma fusca</name>
    <dbReference type="NCBI Taxonomy" id="39272"/>
    <lineage>
        <taxon>Eukaryota</taxon>
        <taxon>Metazoa</taxon>
        <taxon>Ecdysozoa</taxon>
        <taxon>Arthropoda</taxon>
        <taxon>Hexapoda</taxon>
        <taxon>Collembola</taxon>
        <taxon>Symphypleona</taxon>
        <taxon>Sminthuridae</taxon>
        <taxon>Allacma</taxon>
    </lineage>
</organism>
<accession>A0A8J2PBP1</accession>
<evidence type="ECO:0000256" key="9">
    <source>
        <dbReference type="PROSITE-ProRule" id="PRU00175"/>
    </source>
</evidence>
<evidence type="ECO:0000256" key="3">
    <source>
        <dbReference type="ARBA" id="ARBA00022448"/>
    </source>
</evidence>
<protein>
    <recommendedName>
        <fullName evidence="12">RING-type domain-containing protein</fullName>
    </recommendedName>
</protein>
<evidence type="ECO:0000313" key="13">
    <source>
        <dbReference type="EMBL" id="CAG7816852.1"/>
    </source>
</evidence>
<dbReference type="GO" id="GO:0031902">
    <property type="term" value="C:late endosome membrane"/>
    <property type="evidence" value="ECO:0007669"/>
    <property type="project" value="UniProtKB-SubCell"/>
</dbReference>
<evidence type="ECO:0000256" key="7">
    <source>
        <dbReference type="ARBA" id="ARBA00022927"/>
    </source>
</evidence>
<feature type="compositionally biased region" description="Low complexity" evidence="11">
    <location>
        <begin position="1034"/>
        <end position="1044"/>
    </location>
</feature>
<evidence type="ECO:0000256" key="6">
    <source>
        <dbReference type="ARBA" id="ARBA00022833"/>
    </source>
</evidence>
<dbReference type="OrthoDB" id="26184at2759"/>
<evidence type="ECO:0000256" key="8">
    <source>
        <dbReference type="ARBA" id="ARBA00023136"/>
    </source>
</evidence>
<keyword evidence="7" id="KW-0653">Protein transport</keyword>
<reference evidence="13" key="1">
    <citation type="submission" date="2021-06" db="EMBL/GenBank/DDBJ databases">
        <authorList>
            <person name="Hodson N. C."/>
            <person name="Mongue J. A."/>
            <person name="Jaron S. K."/>
        </authorList>
    </citation>
    <scope>NUCLEOTIDE SEQUENCE</scope>
</reference>
<keyword evidence="8" id="KW-0472">Membrane</keyword>
<sequence>MSFFQCRRFQFFDLERVDRDLSIKENLKGYEIQCGASGRGRIFLGDSEGYVHSISRQLDALTLGRTHPNGIIQMQQMKQSAILATLGVDAPDVFCVKFWDENLLDIEASKSQLLLKKEIKLSRTVAPTCFAVHENLQLLCVGFSDGLLQLYRGEVTRNRNLKLRTLMFNGDHGKFTGLFFKALDLSVILFASSTQSVFSFDVTNKDREAKIQGDNPGCNLNCSCYTDGASEDHFIVGRSDAVYCYTHEGKGPCYGFDGDKHMLHYFRGYLLIITNISIENCSMTVFDCNNKFVAFSSNISMAEPIRVAAGEWGCLFLITSDGSVWQLKEKDWQTKMGVFYKKNHYDLAIKVAKSNNIDADGMADIFRLYGDHLYAKGDLDGAIRQYCKTVGKLEASYVVRQYLDASRIMNLLEYLEVVHSTGYATPDLTTLLLNCLTKLKLHDKIEHYVQDPSCHFLEPETAIQVFRRGGMSKQAYKLAEKHHLYGSALQILLEDIKDPSREEVYNILEKIVLDQNADAEAILKRFGNSLVHLVGQVDSRSDGWKKIVRLLCESPAKRDLVELFIGRKEILIPLLENICQEFQTNDGPLMNLLLEAYLIQWSASNMADEGESEGDSAVNEKILALLSKAPNCQSWDWARALFACKKAGYTRGEIIAYEKKGLHNDLLAIRYADAQKTPSSWTCFIETCRKYARSKPSLWKDAFYLITLPTNESSQNQEVSQCPEAIVEEILSKLLEENLMEPLPIIDRLCKTRIKLGSVRSFLTKVLDRKDIEEDEKTCKKLQEETSAVRRHIENIRNKPSLFQGSRCNACQQKLDFPSVHFLCLHSFHQQCFDSFAEDERQCPVCWSKNKNILGPELPEIKLNRAALDADFKMKLGTAKSNAFSVLADFFSKGIFRDEQVRQNHPSGSRKFVEKLKTYQPQVEEVKTEGRLRLKEGTKSGFSKPASVTVTSIESYLESVKPETESARDFGARMTATAPALSSSMPFPRVQVSGSGSVTQPAKSNIGSLKASQKSNEQKVIVESTTVHRSIAEAAASTTTRASTGKNMNPFEDEEDTSNPFLSSVPAQKSSNPFEEDDDYDSSLNPFAE</sequence>
<evidence type="ECO:0000256" key="2">
    <source>
        <dbReference type="ARBA" id="ARBA00007070"/>
    </source>
</evidence>
<feature type="region of interest" description="Disordered" evidence="11">
    <location>
        <begin position="1034"/>
        <end position="1089"/>
    </location>
</feature>
<dbReference type="GO" id="GO:0007033">
    <property type="term" value="P:vacuole organization"/>
    <property type="evidence" value="ECO:0007669"/>
    <property type="project" value="TreeGrafter"/>
</dbReference>
<dbReference type="GO" id="GO:0030674">
    <property type="term" value="F:protein-macromolecule adaptor activity"/>
    <property type="evidence" value="ECO:0007669"/>
    <property type="project" value="TreeGrafter"/>
</dbReference>
<dbReference type="InterPro" id="IPR000547">
    <property type="entry name" value="Clathrin_H-chain/VPS_repeat"/>
</dbReference>
<comment type="similarity">
    <text evidence="2">Belongs to the VPS11 family.</text>
</comment>
<evidence type="ECO:0000313" key="14">
    <source>
        <dbReference type="Proteomes" id="UP000708208"/>
    </source>
</evidence>
<dbReference type="Pfam" id="PF23356">
    <property type="entry name" value="TPR_PEP5_VPS11"/>
    <property type="match status" value="1"/>
</dbReference>
<dbReference type="GO" id="GO:0030897">
    <property type="term" value="C:HOPS complex"/>
    <property type="evidence" value="ECO:0007669"/>
    <property type="project" value="TreeGrafter"/>
</dbReference>
<name>A0A8J2PBP1_9HEXA</name>
<keyword evidence="6" id="KW-0862">Zinc</keyword>
<dbReference type="Pfam" id="PF23341">
    <property type="entry name" value="PEP5_VPS11_N"/>
    <property type="match status" value="1"/>
</dbReference>
<feature type="region of interest" description="Disordered" evidence="11">
    <location>
        <begin position="985"/>
        <end position="1017"/>
    </location>
</feature>
<feature type="compositionally biased region" description="Polar residues" evidence="11">
    <location>
        <begin position="1058"/>
        <end position="1073"/>
    </location>
</feature>
<keyword evidence="4" id="KW-0479">Metal-binding</keyword>
<dbReference type="AlphaFoldDB" id="A0A8J2PBP1"/>
<dbReference type="CDD" id="cd16688">
    <property type="entry name" value="RING-H2_Vps11"/>
    <property type="match status" value="1"/>
</dbReference>
<dbReference type="PANTHER" id="PTHR23323:SF24">
    <property type="entry name" value="VACUOLAR PROTEIN SORTING-ASSOCIATED PROTEIN 11 HOMOLOG"/>
    <property type="match status" value="1"/>
</dbReference>
<evidence type="ECO:0000256" key="10">
    <source>
        <dbReference type="PROSITE-ProRule" id="PRU01006"/>
    </source>
</evidence>
<dbReference type="SMART" id="SM00184">
    <property type="entry name" value="RING"/>
    <property type="match status" value="1"/>
</dbReference>
<keyword evidence="5 9" id="KW-0863">Zinc-finger</keyword>
<comment type="subcellular location">
    <subcellularLocation>
        <location evidence="1">Late endosome membrane</location>
        <topology evidence="1">Peripheral membrane protein</topology>
        <orientation evidence="1">Cytoplasmic side</orientation>
    </subcellularLocation>
</comment>
<evidence type="ECO:0000256" key="5">
    <source>
        <dbReference type="ARBA" id="ARBA00022771"/>
    </source>
</evidence>
<evidence type="ECO:0000256" key="4">
    <source>
        <dbReference type="ARBA" id="ARBA00022723"/>
    </source>
</evidence>
<comment type="caution">
    <text evidence="13">The sequence shown here is derived from an EMBL/GenBank/DDBJ whole genome shotgun (WGS) entry which is preliminary data.</text>
</comment>
<keyword evidence="3" id="KW-0813">Transport</keyword>
<dbReference type="GO" id="GO:0007032">
    <property type="term" value="P:endosome organization"/>
    <property type="evidence" value="ECO:0007669"/>
    <property type="project" value="TreeGrafter"/>
</dbReference>
<dbReference type="Proteomes" id="UP000708208">
    <property type="component" value="Unassembled WGS sequence"/>
</dbReference>